<dbReference type="InterPro" id="IPR055170">
    <property type="entry name" value="GFO_IDH_MocA-like_dom"/>
</dbReference>
<dbReference type="AlphaFoldDB" id="A0A382NUR8"/>
<dbReference type="PANTHER" id="PTHR22604:SF105">
    <property type="entry name" value="TRANS-1,2-DIHYDROBENZENE-1,2-DIOL DEHYDROGENASE"/>
    <property type="match status" value="1"/>
</dbReference>
<evidence type="ECO:0000259" key="2">
    <source>
        <dbReference type="Pfam" id="PF22725"/>
    </source>
</evidence>
<evidence type="ECO:0000256" key="1">
    <source>
        <dbReference type="ARBA" id="ARBA00023002"/>
    </source>
</evidence>
<dbReference type="SUPFAM" id="SSF55347">
    <property type="entry name" value="Glyceraldehyde-3-phosphate dehydrogenase-like, C-terminal domain"/>
    <property type="match status" value="1"/>
</dbReference>
<proteinExistence type="predicted"/>
<name>A0A382NUR8_9ZZZZ</name>
<organism evidence="3">
    <name type="scientific">marine metagenome</name>
    <dbReference type="NCBI Taxonomy" id="408172"/>
    <lineage>
        <taxon>unclassified sequences</taxon>
        <taxon>metagenomes</taxon>
        <taxon>ecological metagenomes</taxon>
    </lineage>
</organism>
<feature type="non-terminal residue" evidence="3">
    <location>
        <position position="1"/>
    </location>
</feature>
<gene>
    <name evidence="3" type="ORF">METZ01_LOCUS317021</name>
</gene>
<dbReference type="InterPro" id="IPR050984">
    <property type="entry name" value="Gfo/Idh/MocA_domain"/>
</dbReference>
<sequence>ATKSKLYFQEAFMVRYHPQWKWLQELDIGNIQTAHFIFSYPQQPEGNYRNSSSFGGGPLYDIGCYAILTGCLLFDGTPEVVSAIAKMDDKFDVEKQVDAVLRWPNGEVLNFTVSGDAALCQSLHVLGDNGWAKLDVPVNPPDLTHAYWSRGGLERGERISFPRCDQYKLMIDDFVAQVNSGTPSDFSISKVVTQTINEIQRKSGLLGK</sequence>
<dbReference type="PANTHER" id="PTHR22604">
    <property type="entry name" value="OXIDOREDUCTASES"/>
    <property type="match status" value="1"/>
</dbReference>
<protein>
    <recommendedName>
        <fullName evidence="2">GFO/IDH/MocA-like oxidoreductase domain-containing protein</fullName>
    </recommendedName>
</protein>
<feature type="domain" description="GFO/IDH/MocA-like oxidoreductase" evidence="2">
    <location>
        <begin position="22"/>
        <end position="132"/>
    </location>
</feature>
<dbReference type="Gene3D" id="3.30.360.10">
    <property type="entry name" value="Dihydrodipicolinate Reductase, domain 2"/>
    <property type="match status" value="1"/>
</dbReference>
<dbReference type="EMBL" id="UINC01102494">
    <property type="protein sequence ID" value="SVC64167.1"/>
    <property type="molecule type" value="Genomic_DNA"/>
</dbReference>
<dbReference type="GO" id="GO:0016491">
    <property type="term" value="F:oxidoreductase activity"/>
    <property type="evidence" value="ECO:0007669"/>
    <property type="project" value="UniProtKB-KW"/>
</dbReference>
<evidence type="ECO:0000313" key="3">
    <source>
        <dbReference type="EMBL" id="SVC64167.1"/>
    </source>
</evidence>
<dbReference type="Pfam" id="PF22725">
    <property type="entry name" value="GFO_IDH_MocA_C3"/>
    <property type="match status" value="1"/>
</dbReference>
<keyword evidence="1" id="KW-0560">Oxidoreductase</keyword>
<reference evidence="3" key="1">
    <citation type="submission" date="2018-05" db="EMBL/GenBank/DDBJ databases">
        <authorList>
            <person name="Lanie J.A."/>
            <person name="Ng W.-L."/>
            <person name="Kazmierczak K.M."/>
            <person name="Andrzejewski T.M."/>
            <person name="Davidsen T.M."/>
            <person name="Wayne K.J."/>
            <person name="Tettelin H."/>
            <person name="Glass J.I."/>
            <person name="Rusch D."/>
            <person name="Podicherti R."/>
            <person name="Tsui H.-C.T."/>
            <person name="Winkler M.E."/>
        </authorList>
    </citation>
    <scope>NUCLEOTIDE SEQUENCE</scope>
</reference>
<accession>A0A382NUR8</accession>